<organism evidence="2 3">
    <name type="scientific">Chryseolinea soli</name>
    <dbReference type="NCBI Taxonomy" id="2321403"/>
    <lineage>
        <taxon>Bacteria</taxon>
        <taxon>Pseudomonadati</taxon>
        <taxon>Bacteroidota</taxon>
        <taxon>Cytophagia</taxon>
        <taxon>Cytophagales</taxon>
        <taxon>Fulvivirgaceae</taxon>
        <taxon>Chryseolinea</taxon>
    </lineage>
</organism>
<name>A0A385T1Q4_9BACT</name>
<evidence type="ECO:0000313" key="2">
    <source>
        <dbReference type="EMBL" id="AYB35048.1"/>
    </source>
</evidence>
<dbReference type="RefSeq" id="WP_119758299.1">
    <property type="nucleotide sequence ID" value="NZ_CP032382.1"/>
</dbReference>
<dbReference type="Pfam" id="PF12146">
    <property type="entry name" value="Hydrolase_4"/>
    <property type="match status" value="1"/>
</dbReference>
<feature type="domain" description="Serine aminopeptidase S33" evidence="1">
    <location>
        <begin position="72"/>
        <end position="206"/>
    </location>
</feature>
<dbReference type="InterPro" id="IPR029058">
    <property type="entry name" value="AB_hydrolase_fold"/>
</dbReference>
<accession>A0A385T1Q4</accession>
<reference evidence="3" key="1">
    <citation type="submission" date="2018-09" db="EMBL/GenBank/DDBJ databases">
        <title>Chryseolinea sp. KIS68-18 isolated from soil.</title>
        <authorList>
            <person name="Weon H.-Y."/>
            <person name="Kwon S.-W."/>
            <person name="Lee S.A."/>
        </authorList>
    </citation>
    <scope>NUCLEOTIDE SEQUENCE [LARGE SCALE GENOMIC DNA]</scope>
    <source>
        <strain evidence="3">KIS68-18</strain>
    </source>
</reference>
<dbReference type="KEGG" id="chk:D4L85_32680"/>
<dbReference type="Gene3D" id="3.40.50.1820">
    <property type="entry name" value="alpha/beta hydrolase"/>
    <property type="match status" value="1"/>
</dbReference>
<dbReference type="EMBL" id="CP032382">
    <property type="protein sequence ID" value="AYB35048.1"/>
    <property type="molecule type" value="Genomic_DNA"/>
</dbReference>
<dbReference type="InterPro" id="IPR022742">
    <property type="entry name" value="Hydrolase_4"/>
</dbReference>
<dbReference type="Proteomes" id="UP000266183">
    <property type="component" value="Chromosome"/>
</dbReference>
<keyword evidence="2" id="KW-0378">Hydrolase</keyword>
<dbReference type="PANTHER" id="PTHR46438">
    <property type="entry name" value="ALPHA/BETA-HYDROLASES SUPERFAMILY PROTEIN"/>
    <property type="match status" value="1"/>
</dbReference>
<dbReference type="GO" id="GO:0016787">
    <property type="term" value="F:hydrolase activity"/>
    <property type="evidence" value="ECO:0007669"/>
    <property type="project" value="UniProtKB-KW"/>
</dbReference>
<dbReference type="SUPFAM" id="SSF53474">
    <property type="entry name" value="alpha/beta-Hydrolases"/>
    <property type="match status" value="1"/>
</dbReference>
<gene>
    <name evidence="2" type="ORF">D4L85_32680</name>
</gene>
<dbReference type="PANTHER" id="PTHR46438:SF2">
    <property type="entry name" value="ALPHA_BETA-HYDROLASES SUPERFAMILY PROTEIN"/>
    <property type="match status" value="1"/>
</dbReference>
<sequence length="289" mass="32331">MKTIIPQILGAALNLLAWIHPKAAGRRGFLLFCRPFRTPITDKQKDFFNTGDPFTIASDGVNVQAYRWGTGKKKVVFFHGWQSHSYRWKTYIDALPKEVYTVYALDAPGHGLSGGNFLSVPVYATLIQKFLLDIGGAQTVVGHSLGSFSLMYAFFRHPSLPVDNVVLMAPPGEASDFLNFYKDTLRLSDRAMKHIHDHFEETYQVPPAYFSTKKFAAALHLNGLIIHDEGDAEAPYHYAVKINEAWKKSTLLSTQGLGHNLKSLTVVEAVFKFIEESNHAPQVVPEHNA</sequence>
<evidence type="ECO:0000313" key="3">
    <source>
        <dbReference type="Proteomes" id="UP000266183"/>
    </source>
</evidence>
<proteinExistence type="predicted"/>
<protein>
    <submittedName>
        <fullName evidence="2">Alpha/beta hydrolase</fullName>
    </submittedName>
</protein>
<keyword evidence="3" id="KW-1185">Reference proteome</keyword>
<dbReference type="AlphaFoldDB" id="A0A385T1Q4"/>
<evidence type="ECO:0000259" key="1">
    <source>
        <dbReference type="Pfam" id="PF12146"/>
    </source>
</evidence>
<dbReference type="OrthoDB" id="9785847at2"/>